<evidence type="ECO:0000256" key="1">
    <source>
        <dbReference type="SAM" id="Phobius"/>
    </source>
</evidence>
<dbReference type="EMBL" id="HBHI01024678">
    <property type="protein sequence ID" value="CAD9691656.1"/>
    <property type="molecule type" value="Transcribed_RNA"/>
</dbReference>
<feature type="transmembrane region" description="Helical" evidence="1">
    <location>
        <begin position="226"/>
        <end position="244"/>
    </location>
</feature>
<proteinExistence type="predicted"/>
<keyword evidence="1" id="KW-0812">Transmembrane</keyword>
<sequence length="254" mass="29099">MIGVDRSYIVMRESNCRIEITGLHEHCSPLIFFSSLENGSNYHNIGNGLKEESFYLNRQYTSKLNSSVCDELPDLTAIATRSPILTDDSNFVSTFTHFFNSSHSNSAIKCEHDQQEETHQYPYETIFDDRCCSLAITTSHHHCPIISDDKSTNPLKVYDSEDYACDISCNVRTIASNLTNSASRSQPKQGIDHYMAATWKVLAQRRKSRLLSIKRKRIWKKRMSRMLLLPMTILCVFILYGNFLQQPNIVIVSV</sequence>
<keyword evidence="1" id="KW-0472">Membrane</keyword>
<gene>
    <name evidence="2" type="ORF">EANT1437_LOCUS12667</name>
</gene>
<protein>
    <submittedName>
        <fullName evidence="2">Uncharacterized protein</fullName>
    </submittedName>
</protein>
<evidence type="ECO:0000313" key="2">
    <source>
        <dbReference type="EMBL" id="CAD9691656.1"/>
    </source>
</evidence>
<keyword evidence="1" id="KW-1133">Transmembrane helix</keyword>
<accession>A0A7S2WKA9</accession>
<name>A0A7S2WKA9_9STRA</name>
<reference evidence="2" key="1">
    <citation type="submission" date="2021-01" db="EMBL/GenBank/DDBJ databases">
        <authorList>
            <person name="Corre E."/>
            <person name="Pelletier E."/>
            <person name="Niang G."/>
            <person name="Scheremetjew M."/>
            <person name="Finn R."/>
            <person name="Kale V."/>
            <person name="Holt S."/>
            <person name="Cochrane G."/>
            <person name="Meng A."/>
            <person name="Brown T."/>
            <person name="Cohen L."/>
        </authorList>
    </citation>
    <scope>NUCLEOTIDE SEQUENCE</scope>
    <source>
        <strain evidence="2">CCMP1452</strain>
    </source>
</reference>
<organism evidence="2">
    <name type="scientific">Eucampia antarctica</name>
    <dbReference type="NCBI Taxonomy" id="49252"/>
    <lineage>
        <taxon>Eukaryota</taxon>
        <taxon>Sar</taxon>
        <taxon>Stramenopiles</taxon>
        <taxon>Ochrophyta</taxon>
        <taxon>Bacillariophyta</taxon>
        <taxon>Mediophyceae</taxon>
        <taxon>Biddulphiophycidae</taxon>
        <taxon>Hemiaulales</taxon>
        <taxon>Hemiaulaceae</taxon>
        <taxon>Eucampia</taxon>
    </lineage>
</organism>
<dbReference type="AlphaFoldDB" id="A0A7S2WKA9"/>